<evidence type="ECO:0000313" key="2">
    <source>
        <dbReference type="Proteomes" id="UP000239471"/>
    </source>
</evidence>
<dbReference type="RefSeq" id="WP_106061268.1">
    <property type="nucleotide sequence ID" value="NZ_PVXQ01000064.1"/>
</dbReference>
<dbReference type="OrthoDB" id="368416at2"/>
<dbReference type="AlphaFoldDB" id="A0A2T0B6S6"/>
<gene>
    <name evidence="1" type="ORF">CLVI_33420</name>
</gene>
<sequence length="162" mass="17906">MKIKSGTLAIVLVILIFGGIFASDIAGLWKTESSKTAGVIEEGSSAGEKDPEDIKGSFSFLDISNNYDIPVSVLEKAFQIKNVESIESFKAKDLEIYYGENIDKEIGTSSIRLFVALYKGIEFEITEEIYLPEAAVNILKEKGDIGKENLEYIEKNTVKILN</sequence>
<organism evidence="1 2">
    <name type="scientific">Clostridium vincentii</name>
    <dbReference type="NCBI Taxonomy" id="52704"/>
    <lineage>
        <taxon>Bacteria</taxon>
        <taxon>Bacillati</taxon>
        <taxon>Bacillota</taxon>
        <taxon>Clostridia</taxon>
        <taxon>Eubacteriales</taxon>
        <taxon>Clostridiaceae</taxon>
        <taxon>Clostridium</taxon>
    </lineage>
</organism>
<accession>A0A2T0B6S6</accession>
<keyword evidence="2" id="KW-1185">Reference proteome</keyword>
<reference evidence="1 2" key="1">
    <citation type="submission" date="2018-03" db="EMBL/GenBank/DDBJ databases">
        <title>Genome sequence of Clostridium vincentii DSM 10228.</title>
        <authorList>
            <person name="Poehlein A."/>
            <person name="Daniel R."/>
        </authorList>
    </citation>
    <scope>NUCLEOTIDE SEQUENCE [LARGE SCALE GENOMIC DNA]</scope>
    <source>
        <strain evidence="1 2">DSM 10228</strain>
    </source>
</reference>
<evidence type="ECO:0000313" key="1">
    <source>
        <dbReference type="EMBL" id="PRR79497.1"/>
    </source>
</evidence>
<proteinExistence type="predicted"/>
<comment type="caution">
    <text evidence="1">The sequence shown here is derived from an EMBL/GenBank/DDBJ whole genome shotgun (WGS) entry which is preliminary data.</text>
</comment>
<protein>
    <submittedName>
        <fullName evidence="1">Uncharacterized protein</fullName>
    </submittedName>
</protein>
<name>A0A2T0B6S6_9CLOT</name>
<dbReference type="EMBL" id="PVXQ01000064">
    <property type="protein sequence ID" value="PRR79497.1"/>
    <property type="molecule type" value="Genomic_DNA"/>
</dbReference>
<dbReference type="Proteomes" id="UP000239471">
    <property type="component" value="Unassembled WGS sequence"/>
</dbReference>